<organism evidence="4 5">
    <name type="scientific">Geothrix rubra</name>
    <dbReference type="NCBI Taxonomy" id="2927977"/>
    <lineage>
        <taxon>Bacteria</taxon>
        <taxon>Pseudomonadati</taxon>
        <taxon>Acidobacteriota</taxon>
        <taxon>Holophagae</taxon>
        <taxon>Holophagales</taxon>
        <taxon>Holophagaceae</taxon>
        <taxon>Geothrix</taxon>
    </lineage>
</organism>
<keyword evidence="5" id="KW-1185">Reference proteome</keyword>
<dbReference type="Proteomes" id="UP001165089">
    <property type="component" value="Unassembled WGS sequence"/>
</dbReference>
<gene>
    <name evidence="4" type="ORF">GETHPA_24430</name>
</gene>
<dbReference type="SUPFAM" id="SSF53335">
    <property type="entry name" value="S-adenosyl-L-methionine-dependent methyltransferases"/>
    <property type="match status" value="1"/>
</dbReference>
<proteinExistence type="predicted"/>
<accession>A0ABQ5Q9X2</accession>
<keyword evidence="2" id="KW-0808">Transferase</keyword>
<dbReference type="EMBL" id="BSDD01000005">
    <property type="protein sequence ID" value="GLH70910.1"/>
    <property type="molecule type" value="Genomic_DNA"/>
</dbReference>
<evidence type="ECO:0000313" key="4">
    <source>
        <dbReference type="EMBL" id="GLH70910.1"/>
    </source>
</evidence>
<evidence type="ECO:0000313" key="5">
    <source>
        <dbReference type="Proteomes" id="UP001165089"/>
    </source>
</evidence>
<evidence type="ECO:0000256" key="1">
    <source>
        <dbReference type="ARBA" id="ARBA00022603"/>
    </source>
</evidence>
<keyword evidence="1" id="KW-0489">Methyltransferase</keyword>
<feature type="domain" description="Methyltransferase" evidence="3">
    <location>
        <begin position="43"/>
        <end position="140"/>
    </location>
</feature>
<evidence type="ECO:0000256" key="2">
    <source>
        <dbReference type="ARBA" id="ARBA00022679"/>
    </source>
</evidence>
<dbReference type="CDD" id="cd02440">
    <property type="entry name" value="AdoMet_MTases"/>
    <property type="match status" value="1"/>
</dbReference>
<sequence>MDAGTPDPYGRIHYRGLIAWPARLAREAPLLRRVLGDAPLDLLDLGCGTGEHTRFLQALGHRVTGVDASPSQLAAAREALPAAPDLPPARFVEGDLAALAELVDPGFGGAICVGNTLPHLATEAALDRFLAGLASRLAPGAPVLLQLLNYDRILDRNERTFPVNVRPGEDGETVFLRLMTPQADGTVIFTPATLRYRPGAEPPLELVAAREVVLRGWRRAELEAALARTGFTANDILGGMTGEPWSPTAQDLVLIASNT</sequence>
<protein>
    <recommendedName>
        <fullName evidence="3">Methyltransferase domain-containing protein</fullName>
    </recommendedName>
</protein>
<dbReference type="PANTHER" id="PTHR43861">
    <property type="entry name" value="TRANS-ACONITATE 2-METHYLTRANSFERASE-RELATED"/>
    <property type="match status" value="1"/>
</dbReference>
<evidence type="ECO:0000259" key="3">
    <source>
        <dbReference type="Pfam" id="PF13649"/>
    </source>
</evidence>
<dbReference type="InterPro" id="IPR029063">
    <property type="entry name" value="SAM-dependent_MTases_sf"/>
</dbReference>
<reference evidence="4 5" key="1">
    <citation type="journal article" date="2023" name="Antonie Van Leeuwenhoek">
        <title>Mesoterricola silvestris gen. nov., sp. nov., Mesoterricola sediminis sp. nov., Geothrix oryzae sp. nov., Geothrix edaphica sp. nov., Geothrix rubra sp. nov., and Geothrix limicola sp. nov., six novel members of Acidobacteriota isolated from soils.</title>
        <authorList>
            <person name="Itoh H."/>
            <person name="Sugisawa Y."/>
            <person name="Mise K."/>
            <person name="Xu Z."/>
            <person name="Kuniyasu M."/>
            <person name="Ushijima N."/>
            <person name="Kawano K."/>
            <person name="Kobayashi E."/>
            <person name="Shiratori Y."/>
            <person name="Masuda Y."/>
            <person name="Senoo K."/>
        </authorList>
    </citation>
    <scope>NUCLEOTIDE SEQUENCE [LARGE SCALE GENOMIC DNA]</scope>
    <source>
        <strain evidence="4 5">Red803</strain>
    </source>
</reference>
<dbReference type="Gene3D" id="3.40.50.150">
    <property type="entry name" value="Vaccinia Virus protein VP39"/>
    <property type="match status" value="1"/>
</dbReference>
<dbReference type="Pfam" id="PF13649">
    <property type="entry name" value="Methyltransf_25"/>
    <property type="match status" value="1"/>
</dbReference>
<comment type="caution">
    <text evidence="4">The sequence shown here is derived from an EMBL/GenBank/DDBJ whole genome shotgun (WGS) entry which is preliminary data.</text>
</comment>
<name>A0ABQ5Q9X2_9BACT</name>
<dbReference type="PANTHER" id="PTHR43861:SF1">
    <property type="entry name" value="TRANS-ACONITATE 2-METHYLTRANSFERASE"/>
    <property type="match status" value="1"/>
</dbReference>
<dbReference type="RefSeq" id="WP_285726627.1">
    <property type="nucleotide sequence ID" value="NZ_BSDD01000005.1"/>
</dbReference>
<dbReference type="InterPro" id="IPR041698">
    <property type="entry name" value="Methyltransf_25"/>
</dbReference>